<sequence>MYIQNIASLKSEFKIETVVKAYYPAWDGRSKLSCPFHEEKTPSFSISIPKNIASCFGGCGTYDPIGFVKQEENCSFIEAVIKCAKLHGLEVRYNQKISPEQRQKQKEKQNKQLSLLHTNKLVAKAYFDQAYIEKVPESVAFKNDGQVRILGKKTVEKFQVCTTPEQWDFLQKKTFDPLTLLALDLIAPREQGGYYDVFRAKQLFPIHGRNNQIVGFAGRQLIRNKKYPKYRNSKETSIYRKKEVLYGLYPQGSSIRKQGIAYLAEGYWDVLTPYDRGFKGICATCGTALNERQAQLLKRFAPRVCYLADNDSDKKENAGLKAVRSGLPILIKAQLHVDVVIFPAGEDPDSYMRLVDLEKFEEYIQHHRKDAVLWYVEDAYEQSSKDAFDSANIAEDIIDTIKHIQNENLIDIYCTKIPKLLKLKVSTFRMQLSNAKNELLKSCSEDGDLENGLNKDQRLSLMKYGIYEMNNQLMCSRVDESHVAVSNFIVKPLFHLSSKENPKRLFEIINRQGQRRILDTETANLVSLEKFKNVVESQGNFVFSGNAIQYNRLKRKVYDMMQTCYEVDTLGYHNDGFYTFGNGIYTSNKGFIASDRYGVLEYAGKQYFLPAFSDIYKDSEMLYDEEKNFIYKKSVLSFKDWAALFCRVHGTHGQIALCFYLTALFRSHILKYAKVPLLNLFGMPETGKSLLAENLICMFGSKPLGLNIHSGTKVSMNNKLMVVRDGLVLFEEYKNSIDVPKCETLKSTFDNTGRERGQKSTTKNLKTKIYSTAVLVGQELPTADVALFTRCITLSFSKTKYSQAEKNLAEQLKSLRGSLSGITAELSTLRPIIEERFLDNYNQLFAELRNHCQSEGVSSRMIENNSILLAVYESLKDSLEFPFSRDAIFHNCADNLFEQNRQISNENEVSVFWSLVEYLAVSQYLKHGEDYLIKQGSKEHPSKLLLYISFSKAYPLYREKHHSQYGKQGLNRTSLLHYLRSHHTFIAAKKAVRFGKKNTSAFVFDYEKLGLNLMEEPEPAKTISLSEQEWAAASQQVNQFKKQKGRRS</sequence>
<keyword evidence="2" id="KW-0863">Zinc-finger</keyword>
<dbReference type="SUPFAM" id="SSF57783">
    <property type="entry name" value="Zinc beta-ribbon"/>
    <property type="match status" value="1"/>
</dbReference>
<evidence type="ECO:0000259" key="4">
    <source>
        <dbReference type="SMART" id="SM00400"/>
    </source>
</evidence>
<dbReference type="InterPro" id="IPR013264">
    <property type="entry name" value="DNAG_N"/>
</dbReference>
<proteinExistence type="predicted"/>
<dbReference type="InterPro" id="IPR050219">
    <property type="entry name" value="DnaG_primase"/>
</dbReference>
<dbReference type="Gene3D" id="3.90.580.10">
    <property type="entry name" value="Zinc finger, CHC2-type domain"/>
    <property type="match status" value="1"/>
</dbReference>
<feature type="domain" description="Zinc finger CHC2-type" evidence="4">
    <location>
        <begin position="34"/>
        <end position="84"/>
    </location>
</feature>
<keyword evidence="3" id="KW-0862">Zinc</keyword>
<protein>
    <submittedName>
        <fullName evidence="5">CHC2 zinc finger domain-containing protein</fullName>
    </submittedName>
</protein>
<keyword evidence="6" id="KW-1185">Reference proteome</keyword>
<dbReference type="Gene3D" id="3.40.1360.10">
    <property type="match status" value="1"/>
</dbReference>
<keyword evidence="1" id="KW-0479">Metal-binding</keyword>
<dbReference type="InterPro" id="IPR036977">
    <property type="entry name" value="DNA_primase_Znf_CHC2"/>
</dbReference>
<name>A0A915YGL1_9BACT</name>
<dbReference type="SUPFAM" id="SSF56731">
    <property type="entry name" value="DNA primase core"/>
    <property type="match status" value="1"/>
</dbReference>
<dbReference type="InterPro" id="IPR034151">
    <property type="entry name" value="TOPRIM_DnaG_bac"/>
</dbReference>
<dbReference type="GO" id="GO:0003899">
    <property type="term" value="F:DNA-directed RNA polymerase activity"/>
    <property type="evidence" value="ECO:0007669"/>
    <property type="project" value="InterPro"/>
</dbReference>
<evidence type="ECO:0000256" key="1">
    <source>
        <dbReference type="ARBA" id="ARBA00022723"/>
    </source>
</evidence>
<gene>
    <name evidence="5" type="ORF">AsAng_0034880</name>
</gene>
<dbReference type="PANTHER" id="PTHR30313">
    <property type="entry name" value="DNA PRIMASE"/>
    <property type="match status" value="1"/>
</dbReference>
<dbReference type="EMBL" id="AP026867">
    <property type="protein sequence ID" value="BDS12763.1"/>
    <property type="molecule type" value="Genomic_DNA"/>
</dbReference>
<dbReference type="Pfam" id="PF13155">
    <property type="entry name" value="Toprim_2"/>
    <property type="match status" value="1"/>
</dbReference>
<dbReference type="AlphaFoldDB" id="A0A915YGL1"/>
<dbReference type="GO" id="GO:0006269">
    <property type="term" value="P:DNA replication, synthesis of primer"/>
    <property type="evidence" value="ECO:0007669"/>
    <property type="project" value="TreeGrafter"/>
</dbReference>
<dbReference type="KEGG" id="aup:AsAng_0034880"/>
<organism evidence="5 6">
    <name type="scientific">Aureispira anguillae</name>
    <dbReference type="NCBI Taxonomy" id="2864201"/>
    <lineage>
        <taxon>Bacteria</taxon>
        <taxon>Pseudomonadati</taxon>
        <taxon>Bacteroidota</taxon>
        <taxon>Saprospiria</taxon>
        <taxon>Saprospirales</taxon>
        <taxon>Saprospiraceae</taxon>
        <taxon>Aureispira</taxon>
    </lineage>
</organism>
<dbReference type="GO" id="GO:0005737">
    <property type="term" value="C:cytoplasm"/>
    <property type="evidence" value="ECO:0007669"/>
    <property type="project" value="TreeGrafter"/>
</dbReference>
<dbReference type="PANTHER" id="PTHR30313:SF2">
    <property type="entry name" value="DNA PRIMASE"/>
    <property type="match status" value="1"/>
</dbReference>
<dbReference type="InterPro" id="IPR037068">
    <property type="entry name" value="DNA_primase_core_N_sf"/>
</dbReference>
<dbReference type="CDD" id="cd03364">
    <property type="entry name" value="TOPRIM_DnaG_primases"/>
    <property type="match status" value="1"/>
</dbReference>
<dbReference type="InterPro" id="IPR002694">
    <property type="entry name" value="Znf_CHC2"/>
</dbReference>
<dbReference type="GO" id="GO:0008270">
    <property type="term" value="F:zinc ion binding"/>
    <property type="evidence" value="ECO:0007669"/>
    <property type="project" value="UniProtKB-KW"/>
</dbReference>
<dbReference type="Proteomes" id="UP001060919">
    <property type="component" value="Chromosome"/>
</dbReference>
<dbReference type="Gene3D" id="3.90.980.10">
    <property type="entry name" value="DNA primase, catalytic core, N-terminal domain"/>
    <property type="match status" value="1"/>
</dbReference>
<dbReference type="Pfam" id="PF01807">
    <property type="entry name" value="Zn_ribbon_DnaG"/>
    <property type="match status" value="1"/>
</dbReference>
<evidence type="ECO:0000313" key="5">
    <source>
        <dbReference type="EMBL" id="BDS12763.1"/>
    </source>
</evidence>
<reference evidence="5" key="1">
    <citation type="submission" date="2022-09" db="EMBL/GenBank/DDBJ databases">
        <title>Aureispira anguillicida sp. nov., isolated from Leptocephalus of Japanese eel Anguilla japonica.</title>
        <authorList>
            <person name="Yuasa K."/>
            <person name="Mekata T."/>
            <person name="Ikunari K."/>
        </authorList>
    </citation>
    <scope>NUCLEOTIDE SEQUENCE</scope>
    <source>
        <strain evidence="5">EL160426</strain>
    </source>
</reference>
<evidence type="ECO:0000313" key="6">
    <source>
        <dbReference type="Proteomes" id="UP001060919"/>
    </source>
</evidence>
<evidence type="ECO:0000256" key="2">
    <source>
        <dbReference type="ARBA" id="ARBA00022771"/>
    </source>
</evidence>
<dbReference type="Pfam" id="PF08275">
    <property type="entry name" value="DNAG_N"/>
    <property type="match status" value="1"/>
</dbReference>
<accession>A0A915YGL1</accession>
<dbReference type="GO" id="GO:0003677">
    <property type="term" value="F:DNA binding"/>
    <property type="evidence" value="ECO:0007669"/>
    <property type="project" value="InterPro"/>
</dbReference>
<dbReference type="SMART" id="SM00400">
    <property type="entry name" value="ZnF_CHCC"/>
    <property type="match status" value="1"/>
</dbReference>
<evidence type="ECO:0000256" key="3">
    <source>
        <dbReference type="ARBA" id="ARBA00022833"/>
    </source>
</evidence>
<dbReference type="RefSeq" id="WP_264788121.1">
    <property type="nucleotide sequence ID" value="NZ_AP026867.1"/>
</dbReference>